<accession>A0A316FET0</accession>
<evidence type="ECO:0000313" key="1">
    <source>
        <dbReference type="EMBL" id="PWK46929.1"/>
    </source>
</evidence>
<protein>
    <submittedName>
        <fullName evidence="1">Uncharacterized protein</fullName>
    </submittedName>
</protein>
<gene>
    <name evidence="1" type="ORF">BC793_10843</name>
</gene>
<organism evidence="1 2">
    <name type="scientific">Actinoplanes xinjiangensis</name>
    <dbReference type="NCBI Taxonomy" id="512350"/>
    <lineage>
        <taxon>Bacteria</taxon>
        <taxon>Bacillati</taxon>
        <taxon>Actinomycetota</taxon>
        <taxon>Actinomycetes</taxon>
        <taxon>Micromonosporales</taxon>
        <taxon>Micromonosporaceae</taxon>
        <taxon>Actinoplanes</taxon>
    </lineage>
</organism>
<name>A0A316FET0_9ACTN</name>
<evidence type="ECO:0000313" key="2">
    <source>
        <dbReference type="Proteomes" id="UP000245697"/>
    </source>
</evidence>
<dbReference type="EMBL" id="QGGR01000008">
    <property type="protein sequence ID" value="PWK46929.1"/>
    <property type="molecule type" value="Genomic_DNA"/>
</dbReference>
<reference evidence="1 2" key="1">
    <citation type="submission" date="2018-05" db="EMBL/GenBank/DDBJ databases">
        <title>Genomic Encyclopedia of Archaeal and Bacterial Type Strains, Phase II (KMG-II): from individual species to whole genera.</title>
        <authorList>
            <person name="Goeker M."/>
        </authorList>
    </citation>
    <scope>NUCLEOTIDE SEQUENCE [LARGE SCALE GENOMIC DNA]</scope>
    <source>
        <strain evidence="1 2">DSM 45184</strain>
    </source>
</reference>
<dbReference type="Proteomes" id="UP000245697">
    <property type="component" value="Unassembled WGS sequence"/>
</dbReference>
<sequence>MISIPLRQGPFMHADVLELLDSHLAQLQSLRRNLTSPRPSRPGERHDAAAATLHSTQHFAAELKQILDPPALRSAGPLP</sequence>
<proteinExistence type="predicted"/>
<dbReference type="AlphaFoldDB" id="A0A316FET0"/>
<comment type="caution">
    <text evidence="1">The sequence shown here is derived from an EMBL/GenBank/DDBJ whole genome shotgun (WGS) entry which is preliminary data.</text>
</comment>
<keyword evidence="2" id="KW-1185">Reference proteome</keyword>